<dbReference type="Pfam" id="PF07714">
    <property type="entry name" value="PK_Tyr_Ser-Thr"/>
    <property type="match status" value="1"/>
</dbReference>
<dbReference type="InterPro" id="IPR051564">
    <property type="entry name" value="LRR_receptor-like_kinase"/>
</dbReference>
<dbReference type="Gene3D" id="1.10.510.10">
    <property type="entry name" value="Transferase(Phosphotransferase) domain 1"/>
    <property type="match status" value="1"/>
</dbReference>
<dbReference type="PANTHER" id="PTHR48055:SF57">
    <property type="entry name" value="PROTEIN KINASE DOMAIN-CONTAINING PROTEIN"/>
    <property type="match status" value="1"/>
</dbReference>
<keyword evidence="3" id="KW-1185">Reference proteome</keyword>
<dbReference type="SUPFAM" id="SSF56112">
    <property type="entry name" value="Protein kinase-like (PK-like)"/>
    <property type="match status" value="1"/>
</dbReference>
<dbReference type="InterPro" id="IPR000719">
    <property type="entry name" value="Prot_kinase_dom"/>
</dbReference>
<dbReference type="InterPro" id="IPR001245">
    <property type="entry name" value="Ser-Thr/Tyr_kinase_cat_dom"/>
</dbReference>
<dbReference type="AlphaFoldDB" id="A0A392QDC6"/>
<dbReference type="Proteomes" id="UP000265520">
    <property type="component" value="Unassembled WGS sequence"/>
</dbReference>
<dbReference type="GO" id="GO:0005524">
    <property type="term" value="F:ATP binding"/>
    <property type="evidence" value="ECO:0007669"/>
    <property type="project" value="InterPro"/>
</dbReference>
<dbReference type="EMBL" id="LXQA010128879">
    <property type="protein sequence ID" value="MCI22148.1"/>
    <property type="molecule type" value="Genomic_DNA"/>
</dbReference>
<evidence type="ECO:0000313" key="3">
    <source>
        <dbReference type="Proteomes" id="UP000265520"/>
    </source>
</evidence>
<dbReference type="InterPro" id="IPR011009">
    <property type="entry name" value="Kinase-like_dom_sf"/>
</dbReference>
<keyword evidence="2" id="KW-0675">Receptor</keyword>
<dbReference type="PANTHER" id="PTHR48055">
    <property type="entry name" value="LEUCINE-RICH REPEAT RECEPTOR PROTEIN KINASE EMS1"/>
    <property type="match status" value="1"/>
</dbReference>
<name>A0A392QDC6_9FABA</name>
<feature type="domain" description="Protein kinase" evidence="1">
    <location>
        <begin position="1"/>
        <end position="102"/>
    </location>
</feature>
<proteinExistence type="predicted"/>
<accession>A0A392QDC6</accession>
<keyword evidence="2" id="KW-0808">Transferase</keyword>
<dbReference type="GO" id="GO:0016020">
    <property type="term" value="C:membrane"/>
    <property type="evidence" value="ECO:0007669"/>
    <property type="project" value="TreeGrafter"/>
</dbReference>
<reference evidence="2 3" key="1">
    <citation type="journal article" date="2018" name="Front. Plant Sci.">
        <title>Red Clover (Trifolium pratense) and Zigzag Clover (T. medium) - A Picture of Genomic Similarities and Differences.</title>
        <authorList>
            <person name="Dluhosova J."/>
            <person name="Istvanek J."/>
            <person name="Nedelnik J."/>
            <person name="Repkova J."/>
        </authorList>
    </citation>
    <scope>NUCLEOTIDE SEQUENCE [LARGE SCALE GENOMIC DNA]</scope>
    <source>
        <strain evidence="3">cv. 10/8</strain>
        <tissue evidence="2">Leaf</tissue>
    </source>
</reference>
<keyword evidence="2" id="KW-0418">Kinase</keyword>
<evidence type="ECO:0000259" key="1">
    <source>
        <dbReference type="PROSITE" id="PS50011"/>
    </source>
</evidence>
<organism evidence="2 3">
    <name type="scientific">Trifolium medium</name>
    <dbReference type="NCBI Taxonomy" id="97028"/>
    <lineage>
        <taxon>Eukaryota</taxon>
        <taxon>Viridiplantae</taxon>
        <taxon>Streptophyta</taxon>
        <taxon>Embryophyta</taxon>
        <taxon>Tracheophyta</taxon>
        <taxon>Spermatophyta</taxon>
        <taxon>Magnoliopsida</taxon>
        <taxon>eudicotyledons</taxon>
        <taxon>Gunneridae</taxon>
        <taxon>Pentapetalae</taxon>
        <taxon>rosids</taxon>
        <taxon>fabids</taxon>
        <taxon>Fabales</taxon>
        <taxon>Fabaceae</taxon>
        <taxon>Papilionoideae</taxon>
        <taxon>50 kb inversion clade</taxon>
        <taxon>NPAAA clade</taxon>
        <taxon>Hologalegina</taxon>
        <taxon>IRL clade</taxon>
        <taxon>Trifolieae</taxon>
        <taxon>Trifolium</taxon>
    </lineage>
</organism>
<protein>
    <submittedName>
        <fullName evidence="2">LRR receptor-like serine/threonine-protein kinase FLS2-like</fullName>
    </submittedName>
</protein>
<dbReference type="PROSITE" id="PS50011">
    <property type="entry name" value="PROTEIN_KINASE_DOM"/>
    <property type="match status" value="1"/>
</dbReference>
<dbReference type="GO" id="GO:0004672">
    <property type="term" value="F:protein kinase activity"/>
    <property type="evidence" value="ECO:0007669"/>
    <property type="project" value="InterPro"/>
</dbReference>
<evidence type="ECO:0000313" key="2">
    <source>
        <dbReference type="EMBL" id="MCI22148.1"/>
    </source>
</evidence>
<sequence>MKKVTTKVDVFSFGIIVMEFLTRKRPTGLSEEDSSLISLRDVVAKAVANGTEQIINIVDPELITKDNGEVLEELFKLSLCCTFSDPEHRPNMNEVLSALMKLKTAR</sequence>
<comment type="caution">
    <text evidence="2">The sequence shown here is derived from an EMBL/GenBank/DDBJ whole genome shotgun (WGS) entry which is preliminary data.</text>
</comment>